<dbReference type="AlphaFoldDB" id="A0A0K0FGU7"/>
<dbReference type="Proteomes" id="UP000035680">
    <property type="component" value="Unassembled WGS sequence"/>
</dbReference>
<evidence type="ECO:0000313" key="2">
    <source>
        <dbReference type="WBParaSite" id="SVE_0810300.1"/>
    </source>
</evidence>
<organism evidence="1 2">
    <name type="scientific">Strongyloides venezuelensis</name>
    <name type="common">Threadworm</name>
    <dbReference type="NCBI Taxonomy" id="75913"/>
    <lineage>
        <taxon>Eukaryota</taxon>
        <taxon>Metazoa</taxon>
        <taxon>Ecdysozoa</taxon>
        <taxon>Nematoda</taxon>
        <taxon>Chromadorea</taxon>
        <taxon>Rhabditida</taxon>
        <taxon>Tylenchina</taxon>
        <taxon>Panagrolaimomorpha</taxon>
        <taxon>Strongyloidoidea</taxon>
        <taxon>Strongyloididae</taxon>
        <taxon>Strongyloides</taxon>
    </lineage>
</organism>
<reference evidence="1" key="1">
    <citation type="submission" date="2014-07" db="EMBL/GenBank/DDBJ databases">
        <authorList>
            <person name="Martin A.A"/>
            <person name="De Silva N."/>
        </authorList>
    </citation>
    <scope>NUCLEOTIDE SEQUENCE</scope>
</reference>
<evidence type="ECO:0000313" key="1">
    <source>
        <dbReference type="Proteomes" id="UP000035680"/>
    </source>
</evidence>
<reference evidence="2" key="2">
    <citation type="submission" date="2015-08" db="UniProtKB">
        <authorList>
            <consortium name="WormBaseParasite"/>
        </authorList>
    </citation>
    <scope>IDENTIFICATION</scope>
</reference>
<dbReference type="WBParaSite" id="SVE_0810300.1">
    <property type="protein sequence ID" value="SVE_0810300.1"/>
    <property type="gene ID" value="SVE_0810300"/>
</dbReference>
<accession>A0A0K0FGU7</accession>
<proteinExistence type="predicted"/>
<keyword evidence="1" id="KW-1185">Reference proteome</keyword>
<sequence length="225" mass="25905">MASNDESKADATPSTNSSFSEILKLNEDALANLFKKQLTPPTMQFYGGTPFTEYIDKNAVFFSQLETFEENEKTAHLLGCLSDDVYRLLKLSRPNTALAKCKYSELVDDLTNFYTETVKYAQEYSKLLLVKGYYNTTKELHRMKQAEWKNLEECTSQKIPDLVKILLLFEYYKEPVKAVAEKYIQENHDNIVLEKFISHMESESLFLQDTPGGGVGCVRKFRNKK</sequence>
<protein>
    <submittedName>
        <fullName evidence="2">Uncharacterized protein</fullName>
    </submittedName>
</protein>
<name>A0A0K0FGU7_STRVS</name>